<evidence type="ECO:0000313" key="1">
    <source>
        <dbReference type="EMBL" id="CDM29268.1"/>
    </source>
</evidence>
<sequence length="60" mass="6977">MKFRNVSLPQIETDLELCQVFEPQSRTPSPLYERIIGNFRTIVLRLNSMGLFLQTGDFTD</sequence>
<proteinExistence type="predicted"/>
<gene>
    <name evidence="1" type="ORF">PROQFM164_S01g003080</name>
</gene>
<reference evidence="1" key="1">
    <citation type="journal article" date="2014" name="Nat. Commun.">
        <title>Multiple recent horizontal transfers of a large genomic region in cheese making fungi.</title>
        <authorList>
            <person name="Cheeseman K."/>
            <person name="Ropars J."/>
            <person name="Renault P."/>
            <person name="Dupont J."/>
            <person name="Gouzy J."/>
            <person name="Branca A."/>
            <person name="Abraham A.L."/>
            <person name="Ceppi M."/>
            <person name="Conseiller E."/>
            <person name="Debuchy R."/>
            <person name="Malagnac F."/>
            <person name="Goarin A."/>
            <person name="Silar P."/>
            <person name="Lacoste S."/>
            <person name="Sallet E."/>
            <person name="Bensimon A."/>
            <person name="Giraud T."/>
            <person name="Brygoo Y."/>
        </authorList>
    </citation>
    <scope>NUCLEOTIDE SEQUENCE [LARGE SCALE GENOMIC DNA]</scope>
    <source>
        <strain evidence="1">FM164</strain>
    </source>
</reference>
<dbReference type="AlphaFoldDB" id="W6PYD4"/>
<name>W6PYD4_PENRF</name>
<dbReference type="EMBL" id="HG792015">
    <property type="protein sequence ID" value="CDM29268.1"/>
    <property type="molecule type" value="Genomic_DNA"/>
</dbReference>
<protein>
    <submittedName>
        <fullName evidence="1">Genomic scaffold, ProqFM164S01</fullName>
    </submittedName>
</protein>
<evidence type="ECO:0000313" key="2">
    <source>
        <dbReference type="Proteomes" id="UP000030686"/>
    </source>
</evidence>
<organism evidence="1 2">
    <name type="scientific">Penicillium roqueforti (strain FM164)</name>
    <dbReference type="NCBI Taxonomy" id="1365484"/>
    <lineage>
        <taxon>Eukaryota</taxon>
        <taxon>Fungi</taxon>
        <taxon>Dikarya</taxon>
        <taxon>Ascomycota</taxon>
        <taxon>Pezizomycotina</taxon>
        <taxon>Eurotiomycetes</taxon>
        <taxon>Eurotiomycetidae</taxon>
        <taxon>Eurotiales</taxon>
        <taxon>Aspergillaceae</taxon>
        <taxon>Penicillium</taxon>
    </lineage>
</organism>
<accession>W6PYD4</accession>
<keyword evidence="2" id="KW-1185">Reference proteome</keyword>
<dbReference type="Proteomes" id="UP000030686">
    <property type="component" value="Unassembled WGS sequence"/>
</dbReference>